<dbReference type="InterPro" id="IPR011990">
    <property type="entry name" value="TPR-like_helical_dom_sf"/>
</dbReference>
<dbReference type="Proteomes" id="UP000001514">
    <property type="component" value="Unassembled WGS sequence"/>
</dbReference>
<dbReference type="HOGENOM" id="CLU_529370_0_0_1"/>
<dbReference type="KEGG" id="smo:SELMODRAFT_406467"/>
<dbReference type="AlphaFoldDB" id="D8R2G1"/>
<proteinExistence type="predicted"/>
<keyword evidence="3" id="KW-1185">Reference proteome</keyword>
<evidence type="ECO:0000256" key="1">
    <source>
        <dbReference type="SAM" id="MobiDB-lite"/>
    </source>
</evidence>
<sequence length="515" mass="57297">MGNLLQIQGESTTIQNSSIVPVKLLAAKRVWHSLPIEIDLKPGKNKAIEDLVIELEDLRKSKNIAITGKKNHLRLKMERRTKNLGRRSGAVARDLAERLGPESSRDELVLALNHCASAGDLEQGRQIHAKITQRRLRSSSFLANHLIKMYGDCGDATSALAVFARLKRRNVFSWNLAIAACGGEDLSMGLYRSMLLEGQLPDNITFVNLIAGRSRSLEEGKVIHEHAVESGSIADVVVATAMVKRSMVKSKRKNPTKQSKQRKQSYGKNDVVMCPFDADHVRRFELDTEYEPRGLPPGVYPCPRCGSYKTRFDHYNNRDGGNFKYGNKKSPMFACKNGCGKRFKVTNRYWEKYGPDGKPTQTSENGGEDLVDTSLPQIGMVLENGGDDFSLPQIGIDDTAVCVSNTQFKQTSMEIDADNGDNGRCMERTVSYDVEEIDQGASMKDGEEGYTSVNDSPIDWDVAGFVRKMQETYEEYVNSGEIDPCEELLMPKSCNSPEVVQIFTGTSGHRVFCAM</sequence>
<feature type="compositionally biased region" description="Basic residues" evidence="1">
    <location>
        <begin position="247"/>
        <end position="265"/>
    </location>
</feature>
<organism evidence="3">
    <name type="scientific">Selaginella moellendorffii</name>
    <name type="common">Spikemoss</name>
    <dbReference type="NCBI Taxonomy" id="88036"/>
    <lineage>
        <taxon>Eukaryota</taxon>
        <taxon>Viridiplantae</taxon>
        <taxon>Streptophyta</taxon>
        <taxon>Embryophyta</taxon>
        <taxon>Tracheophyta</taxon>
        <taxon>Lycopodiopsida</taxon>
        <taxon>Selaginellales</taxon>
        <taxon>Selaginellaceae</taxon>
        <taxon>Selaginella</taxon>
    </lineage>
</organism>
<protein>
    <submittedName>
        <fullName evidence="2">Uncharacterized protein</fullName>
    </submittedName>
</protein>
<gene>
    <name evidence="2" type="ORF">SELMODRAFT_406467</name>
</gene>
<dbReference type="Gene3D" id="1.25.40.10">
    <property type="entry name" value="Tetratricopeptide repeat domain"/>
    <property type="match status" value="1"/>
</dbReference>
<evidence type="ECO:0000313" key="2">
    <source>
        <dbReference type="EMBL" id="EFJ33723.1"/>
    </source>
</evidence>
<dbReference type="PANTHER" id="PTHR47926:SF533">
    <property type="entry name" value="DYW DOMAIN-CONTAINING PROTEIN"/>
    <property type="match status" value="1"/>
</dbReference>
<dbReference type="GO" id="GO:0009451">
    <property type="term" value="P:RNA modification"/>
    <property type="evidence" value="ECO:0007669"/>
    <property type="project" value="InterPro"/>
</dbReference>
<dbReference type="InterPro" id="IPR046960">
    <property type="entry name" value="PPR_At4g14850-like_plant"/>
</dbReference>
<dbReference type="Gramene" id="EFJ33723">
    <property type="protein sequence ID" value="EFJ33723"/>
    <property type="gene ID" value="SELMODRAFT_406467"/>
</dbReference>
<dbReference type="GO" id="GO:0003723">
    <property type="term" value="F:RNA binding"/>
    <property type="evidence" value="ECO:0007669"/>
    <property type="project" value="InterPro"/>
</dbReference>
<accession>D8R2G1</accession>
<dbReference type="EMBL" id="GL377570">
    <property type="protein sequence ID" value="EFJ33723.1"/>
    <property type="molecule type" value="Genomic_DNA"/>
</dbReference>
<dbReference type="PANTHER" id="PTHR47926">
    <property type="entry name" value="PENTATRICOPEPTIDE REPEAT-CONTAINING PROTEIN"/>
    <property type="match status" value="1"/>
</dbReference>
<name>D8R2G1_SELML</name>
<feature type="region of interest" description="Disordered" evidence="1">
    <location>
        <begin position="247"/>
        <end position="266"/>
    </location>
</feature>
<dbReference type="InParanoid" id="D8R2G1"/>
<evidence type="ECO:0000313" key="3">
    <source>
        <dbReference type="Proteomes" id="UP000001514"/>
    </source>
</evidence>
<reference evidence="2 3" key="1">
    <citation type="journal article" date="2011" name="Science">
        <title>The Selaginella genome identifies genetic changes associated with the evolution of vascular plants.</title>
        <authorList>
            <person name="Banks J.A."/>
            <person name="Nishiyama T."/>
            <person name="Hasebe M."/>
            <person name="Bowman J.L."/>
            <person name="Gribskov M."/>
            <person name="dePamphilis C."/>
            <person name="Albert V.A."/>
            <person name="Aono N."/>
            <person name="Aoyama T."/>
            <person name="Ambrose B.A."/>
            <person name="Ashton N.W."/>
            <person name="Axtell M.J."/>
            <person name="Barker E."/>
            <person name="Barker M.S."/>
            <person name="Bennetzen J.L."/>
            <person name="Bonawitz N.D."/>
            <person name="Chapple C."/>
            <person name="Cheng C."/>
            <person name="Correa L.G."/>
            <person name="Dacre M."/>
            <person name="DeBarry J."/>
            <person name="Dreyer I."/>
            <person name="Elias M."/>
            <person name="Engstrom E.M."/>
            <person name="Estelle M."/>
            <person name="Feng L."/>
            <person name="Finet C."/>
            <person name="Floyd S.K."/>
            <person name="Frommer W.B."/>
            <person name="Fujita T."/>
            <person name="Gramzow L."/>
            <person name="Gutensohn M."/>
            <person name="Harholt J."/>
            <person name="Hattori M."/>
            <person name="Heyl A."/>
            <person name="Hirai T."/>
            <person name="Hiwatashi Y."/>
            <person name="Ishikawa M."/>
            <person name="Iwata M."/>
            <person name="Karol K.G."/>
            <person name="Koehler B."/>
            <person name="Kolukisaoglu U."/>
            <person name="Kubo M."/>
            <person name="Kurata T."/>
            <person name="Lalonde S."/>
            <person name="Li K."/>
            <person name="Li Y."/>
            <person name="Litt A."/>
            <person name="Lyons E."/>
            <person name="Manning G."/>
            <person name="Maruyama T."/>
            <person name="Michael T.P."/>
            <person name="Mikami K."/>
            <person name="Miyazaki S."/>
            <person name="Morinaga S."/>
            <person name="Murata T."/>
            <person name="Mueller-Roeber B."/>
            <person name="Nelson D.R."/>
            <person name="Obara M."/>
            <person name="Oguri Y."/>
            <person name="Olmstead R.G."/>
            <person name="Onodera N."/>
            <person name="Petersen B.L."/>
            <person name="Pils B."/>
            <person name="Prigge M."/>
            <person name="Rensing S.A."/>
            <person name="Riano-Pachon D.M."/>
            <person name="Roberts A.W."/>
            <person name="Sato Y."/>
            <person name="Scheller H.V."/>
            <person name="Schulz B."/>
            <person name="Schulz C."/>
            <person name="Shakirov E.V."/>
            <person name="Shibagaki N."/>
            <person name="Shinohara N."/>
            <person name="Shippen D.E."/>
            <person name="Soerensen I."/>
            <person name="Sotooka R."/>
            <person name="Sugimoto N."/>
            <person name="Sugita M."/>
            <person name="Sumikawa N."/>
            <person name="Tanurdzic M."/>
            <person name="Theissen G."/>
            <person name="Ulvskov P."/>
            <person name="Wakazuki S."/>
            <person name="Weng J.K."/>
            <person name="Willats W.W."/>
            <person name="Wipf D."/>
            <person name="Wolf P.G."/>
            <person name="Yang L."/>
            <person name="Zimmer A.D."/>
            <person name="Zhu Q."/>
            <person name="Mitros T."/>
            <person name="Hellsten U."/>
            <person name="Loque D."/>
            <person name="Otillar R."/>
            <person name="Salamov A."/>
            <person name="Schmutz J."/>
            <person name="Shapiro H."/>
            <person name="Lindquist E."/>
            <person name="Lucas S."/>
            <person name="Rokhsar D."/>
            <person name="Grigoriev I.V."/>
        </authorList>
    </citation>
    <scope>NUCLEOTIDE SEQUENCE [LARGE SCALE GENOMIC DNA]</scope>
</reference>
<dbReference type="eggNOG" id="KOG4197">
    <property type="taxonomic scope" value="Eukaryota"/>
</dbReference>